<evidence type="ECO:0000256" key="1">
    <source>
        <dbReference type="ARBA" id="ARBA00004123"/>
    </source>
</evidence>
<name>A0A6J0BSI8_NEOLC</name>
<dbReference type="Pfam" id="PF03942">
    <property type="entry name" value="DTW"/>
    <property type="match status" value="1"/>
</dbReference>
<dbReference type="EC" id="2.5.1.25" evidence="2"/>
<evidence type="ECO:0000313" key="13">
    <source>
        <dbReference type="Proteomes" id="UP000829291"/>
    </source>
</evidence>
<evidence type="ECO:0000256" key="10">
    <source>
        <dbReference type="ARBA" id="ARBA00042508"/>
    </source>
</evidence>
<dbReference type="InterPro" id="IPR051521">
    <property type="entry name" value="tRNA_Mod/Golgi_Maint"/>
</dbReference>
<gene>
    <name evidence="14" type="primary">LOC107222383</name>
</gene>
<feature type="domain" description="DTW" evidence="12">
    <location>
        <begin position="61"/>
        <end position="289"/>
    </location>
</feature>
<dbReference type="InParanoid" id="A0A6J0BSI8"/>
<dbReference type="InterPro" id="IPR005636">
    <property type="entry name" value="DTW"/>
</dbReference>
<accession>A0A6J0BSI8</accession>
<organism evidence="14">
    <name type="scientific">Neodiprion lecontei</name>
    <name type="common">Redheaded pine sawfly</name>
    <dbReference type="NCBI Taxonomy" id="441921"/>
    <lineage>
        <taxon>Eukaryota</taxon>
        <taxon>Metazoa</taxon>
        <taxon>Ecdysozoa</taxon>
        <taxon>Arthropoda</taxon>
        <taxon>Hexapoda</taxon>
        <taxon>Insecta</taxon>
        <taxon>Pterygota</taxon>
        <taxon>Neoptera</taxon>
        <taxon>Endopterygota</taxon>
        <taxon>Hymenoptera</taxon>
        <taxon>Tenthredinoidea</taxon>
        <taxon>Diprionidae</taxon>
        <taxon>Diprioninae</taxon>
        <taxon>Neodiprion</taxon>
    </lineage>
</organism>
<keyword evidence="3" id="KW-0808">Transferase</keyword>
<evidence type="ECO:0000259" key="12">
    <source>
        <dbReference type="SMART" id="SM01144"/>
    </source>
</evidence>
<dbReference type="RefSeq" id="XP_015517257.2">
    <property type="nucleotide sequence ID" value="XM_015661771.2"/>
</dbReference>
<comment type="function">
    <text evidence="7">Catalyzes the formation of 3-(3-amino-3-carboxypropyl)uridine (acp3U) at position 20 in the D-loop of several cytoplasmic tRNAs (acp3U(20)).</text>
</comment>
<dbReference type="GO" id="GO:0005634">
    <property type="term" value="C:nucleus"/>
    <property type="evidence" value="ECO:0007669"/>
    <property type="project" value="UniProtKB-SubCell"/>
</dbReference>
<keyword evidence="13" id="KW-1185">Reference proteome</keyword>
<evidence type="ECO:0000256" key="3">
    <source>
        <dbReference type="ARBA" id="ARBA00022679"/>
    </source>
</evidence>
<evidence type="ECO:0000256" key="5">
    <source>
        <dbReference type="ARBA" id="ARBA00022694"/>
    </source>
</evidence>
<dbReference type="OrthoDB" id="3173at2759"/>
<dbReference type="GO" id="GO:0006400">
    <property type="term" value="P:tRNA modification"/>
    <property type="evidence" value="ECO:0007669"/>
    <property type="project" value="TreeGrafter"/>
</dbReference>
<comment type="catalytic activity">
    <reaction evidence="11">
        <text>a uridine in tRNA + S-adenosyl-L-methionine = a 3-[(3S)-3-amino-3-carboxypropyl]uridine in tRNA + S-methyl-5'-thioadenosine + H(+)</text>
        <dbReference type="Rhea" id="RHEA:62432"/>
        <dbReference type="Rhea" id="RHEA-COMP:13339"/>
        <dbReference type="Rhea" id="RHEA-COMP:16092"/>
        <dbReference type="ChEBI" id="CHEBI:15378"/>
        <dbReference type="ChEBI" id="CHEBI:17509"/>
        <dbReference type="ChEBI" id="CHEBI:59789"/>
        <dbReference type="ChEBI" id="CHEBI:65315"/>
        <dbReference type="ChEBI" id="CHEBI:82930"/>
        <dbReference type="EC" id="2.5.1.25"/>
    </reaction>
</comment>
<dbReference type="Proteomes" id="UP000829291">
    <property type="component" value="Chromosome 2"/>
</dbReference>
<evidence type="ECO:0000256" key="9">
    <source>
        <dbReference type="ARBA" id="ARBA00039242"/>
    </source>
</evidence>
<keyword evidence="6" id="KW-0539">Nucleus</keyword>
<evidence type="ECO:0000256" key="2">
    <source>
        <dbReference type="ARBA" id="ARBA00012386"/>
    </source>
</evidence>
<protein>
    <recommendedName>
        <fullName evidence="9">tRNA-uridine aminocarboxypropyltransferase 1</fullName>
        <ecNumber evidence="2">2.5.1.25</ecNumber>
    </recommendedName>
    <alternativeName>
        <fullName evidence="10">DTW domain-containing protein 1</fullName>
    </alternativeName>
</protein>
<dbReference type="AlphaFoldDB" id="A0A6J0BSI8"/>
<comment type="subcellular location">
    <subcellularLocation>
        <location evidence="1">Nucleus</location>
    </subcellularLocation>
</comment>
<dbReference type="GO" id="GO:0016432">
    <property type="term" value="F:tRNA-uridine aminocarboxypropyltransferase activity"/>
    <property type="evidence" value="ECO:0007669"/>
    <property type="project" value="UniProtKB-EC"/>
</dbReference>
<evidence type="ECO:0000256" key="4">
    <source>
        <dbReference type="ARBA" id="ARBA00022691"/>
    </source>
</evidence>
<dbReference type="KEGG" id="nlo:107222383"/>
<evidence type="ECO:0000256" key="7">
    <source>
        <dbReference type="ARBA" id="ARBA00037050"/>
    </source>
</evidence>
<dbReference type="SMART" id="SM01144">
    <property type="entry name" value="DTW"/>
    <property type="match status" value="1"/>
</dbReference>
<reference evidence="14" key="1">
    <citation type="submission" date="2025-08" db="UniProtKB">
        <authorList>
            <consortium name="RefSeq"/>
        </authorList>
    </citation>
    <scope>IDENTIFICATION</scope>
    <source>
        <tissue evidence="14">Thorax and Abdomen</tissue>
    </source>
</reference>
<evidence type="ECO:0000256" key="6">
    <source>
        <dbReference type="ARBA" id="ARBA00023242"/>
    </source>
</evidence>
<evidence type="ECO:0000256" key="11">
    <source>
        <dbReference type="ARBA" id="ARBA00048718"/>
    </source>
</evidence>
<evidence type="ECO:0000256" key="8">
    <source>
        <dbReference type="ARBA" id="ARBA00038290"/>
    </source>
</evidence>
<keyword evidence="4" id="KW-0949">S-adenosyl-L-methionine</keyword>
<dbReference type="GeneID" id="107222383"/>
<keyword evidence="5" id="KW-0819">tRNA processing</keyword>
<sequence>MAKESLQLNFKHVQTDNSLSDLEKEQKIIDRAPFVKLKIRDAKILDSIQGREICDKCYKSRKFFCYSCCTPVIDERYIPRVKLPIKIDIIKHPREIDGKSTAIHAALIAPEDVRIYTYPEFPEILVDDKVVLIFPSKTACSIEDLFTRKVDHGGHSKEQRIHNEFPITRAIFIDSTWHQTKSIYKDPRLRELDCVVLKSRISQFWRHQKSSPRWYLATIEAIHQFLVELHTNAFGALENYSAEPLEAVEAENPTEDIAESFLTHKYSGQYDNLLYFFKYMYEKIHSIYDHDKLWAYKRPLI</sequence>
<dbReference type="PANTHER" id="PTHR15627:SF8">
    <property type="entry name" value="TRNA-URIDINE AMINOCARBOXYPROPYLTRANSFERASE 1"/>
    <property type="match status" value="1"/>
</dbReference>
<comment type="similarity">
    <text evidence="8">Belongs to the TDD superfamily. DTWD1 family.</text>
</comment>
<proteinExistence type="inferred from homology"/>
<dbReference type="PANTHER" id="PTHR15627">
    <property type="entry name" value="NATURAL KILLER CELL-SPECIFIC ANTIGEN KLIP1"/>
    <property type="match status" value="1"/>
</dbReference>
<dbReference type="FunCoup" id="A0A6J0BSI8">
    <property type="interactions" value="1344"/>
</dbReference>
<evidence type="ECO:0000313" key="14">
    <source>
        <dbReference type="RefSeq" id="XP_015517257.2"/>
    </source>
</evidence>